<evidence type="ECO:0000256" key="2">
    <source>
        <dbReference type="ARBA" id="ARBA00006024"/>
    </source>
</evidence>
<dbReference type="InterPro" id="IPR023214">
    <property type="entry name" value="HAD_sf"/>
</dbReference>
<dbReference type="PANTHER" id="PTHR43079:SF1">
    <property type="entry name" value="CADMIUM_ZINC-TRANSPORTING ATPASE HMA1, CHLOROPLASTIC-RELATED"/>
    <property type="match status" value="1"/>
</dbReference>
<keyword evidence="3" id="KW-0479">Metal-binding</keyword>
<organism evidence="9 10">
    <name type="scientific">Paracoccus solventivorans</name>
    <dbReference type="NCBI Taxonomy" id="53463"/>
    <lineage>
        <taxon>Bacteria</taxon>
        <taxon>Pseudomonadati</taxon>
        <taxon>Pseudomonadota</taxon>
        <taxon>Alphaproteobacteria</taxon>
        <taxon>Rhodobacterales</taxon>
        <taxon>Paracoccaceae</taxon>
        <taxon>Paracoccus</taxon>
    </lineage>
</organism>
<comment type="caution">
    <text evidence="9">The sequence shown here is derived from an EMBL/GenBank/DDBJ whole genome shotgun (WGS) entry which is preliminary data.</text>
</comment>
<dbReference type="Gene3D" id="3.40.50.1000">
    <property type="entry name" value="HAD superfamily/HAD-like"/>
    <property type="match status" value="1"/>
</dbReference>
<evidence type="ECO:0000256" key="8">
    <source>
        <dbReference type="SAM" id="Phobius"/>
    </source>
</evidence>
<evidence type="ECO:0000256" key="7">
    <source>
        <dbReference type="ARBA" id="ARBA00022967"/>
    </source>
</evidence>
<dbReference type="InterPro" id="IPR051949">
    <property type="entry name" value="Cation_Transport_ATPase"/>
</dbReference>
<dbReference type="EMBL" id="DULP01000220">
    <property type="protein sequence ID" value="HHW35191.1"/>
    <property type="molecule type" value="Genomic_DNA"/>
</dbReference>
<sequence>GVNDAAALARADVGIAMGAAGSDVALQAADVALLSEDMGRLADAQRLARRTARIIRQNLAFAMGAMVILVTGALFFELPLPLAVVGHEGGTVLVVLNGLRLLRDPIRRNENKSASPDQVVTVDSISAPVQRHAYRRMIPRGSGVGRQRGG</sequence>
<evidence type="ECO:0000256" key="6">
    <source>
        <dbReference type="ARBA" id="ARBA00022842"/>
    </source>
</evidence>
<feature type="transmembrane region" description="Helical" evidence="8">
    <location>
        <begin position="82"/>
        <end position="102"/>
    </location>
</feature>
<dbReference type="AlphaFoldDB" id="A0A832QXP4"/>
<dbReference type="SUPFAM" id="SSF56784">
    <property type="entry name" value="HAD-like"/>
    <property type="match status" value="1"/>
</dbReference>
<name>A0A832QXP4_9RHOB</name>
<evidence type="ECO:0000313" key="10">
    <source>
        <dbReference type="Proteomes" id="UP000580830"/>
    </source>
</evidence>
<keyword evidence="8" id="KW-1133">Transmembrane helix</keyword>
<dbReference type="GO" id="GO:0046872">
    <property type="term" value="F:metal ion binding"/>
    <property type="evidence" value="ECO:0007669"/>
    <property type="project" value="UniProtKB-KW"/>
</dbReference>
<dbReference type="PANTHER" id="PTHR43079">
    <property type="entry name" value="PROBABLE CADMIUM/ZINC-TRANSPORTING ATPASE HMA1"/>
    <property type="match status" value="1"/>
</dbReference>
<dbReference type="GO" id="GO:0016020">
    <property type="term" value="C:membrane"/>
    <property type="evidence" value="ECO:0007669"/>
    <property type="project" value="UniProtKB-SubCell"/>
</dbReference>
<dbReference type="GO" id="GO:0005524">
    <property type="term" value="F:ATP binding"/>
    <property type="evidence" value="ECO:0007669"/>
    <property type="project" value="UniProtKB-KW"/>
</dbReference>
<comment type="similarity">
    <text evidence="2">Belongs to the cation transport ATPase (P-type) (TC 3.A.3) family. Type IB subfamily.</text>
</comment>
<dbReference type="InterPro" id="IPR036412">
    <property type="entry name" value="HAD-like_sf"/>
</dbReference>
<dbReference type="Proteomes" id="UP000580830">
    <property type="component" value="Unassembled WGS sequence"/>
</dbReference>
<protein>
    <submittedName>
        <fullName evidence="9">Cation-transporting P-type ATPase</fullName>
    </submittedName>
</protein>
<feature type="non-terminal residue" evidence="9">
    <location>
        <position position="1"/>
    </location>
</feature>
<evidence type="ECO:0000256" key="5">
    <source>
        <dbReference type="ARBA" id="ARBA00022840"/>
    </source>
</evidence>
<gene>
    <name evidence="9" type="ORF">GXX24_13780</name>
</gene>
<proteinExistence type="inferred from homology"/>
<keyword evidence="7" id="KW-1278">Translocase</keyword>
<evidence type="ECO:0000313" key="9">
    <source>
        <dbReference type="EMBL" id="HHW35191.1"/>
    </source>
</evidence>
<accession>A0A832QXP4</accession>
<keyword evidence="4" id="KW-0547">Nucleotide-binding</keyword>
<comment type="subcellular location">
    <subcellularLocation>
        <location evidence="1">Membrane</location>
        <topology evidence="1">Multi-pass membrane protein</topology>
    </subcellularLocation>
</comment>
<keyword evidence="6" id="KW-0460">Magnesium</keyword>
<evidence type="ECO:0000256" key="3">
    <source>
        <dbReference type="ARBA" id="ARBA00022723"/>
    </source>
</evidence>
<keyword evidence="8" id="KW-0472">Membrane</keyword>
<evidence type="ECO:0000256" key="1">
    <source>
        <dbReference type="ARBA" id="ARBA00004141"/>
    </source>
</evidence>
<feature type="transmembrane region" description="Helical" evidence="8">
    <location>
        <begin position="59"/>
        <end position="76"/>
    </location>
</feature>
<reference evidence="9 10" key="1">
    <citation type="journal article" date="2020" name="Biotechnol. Biofuels">
        <title>New insights from the biogas microbiome by comprehensive genome-resolved metagenomics of nearly 1600 species originating from multiple anaerobic digesters.</title>
        <authorList>
            <person name="Campanaro S."/>
            <person name="Treu L."/>
            <person name="Rodriguez-R L.M."/>
            <person name="Kovalovszki A."/>
            <person name="Ziels R.M."/>
            <person name="Maus I."/>
            <person name="Zhu X."/>
            <person name="Kougias P.G."/>
            <person name="Basile A."/>
            <person name="Luo G."/>
            <person name="Schluter A."/>
            <person name="Konstantinidis K.T."/>
            <person name="Angelidaki I."/>
        </authorList>
    </citation>
    <scope>NUCLEOTIDE SEQUENCE [LARGE SCALE GENOMIC DNA]</scope>
    <source>
        <strain evidence="9">AS04akNAM_125</strain>
    </source>
</reference>
<evidence type="ECO:0000256" key="4">
    <source>
        <dbReference type="ARBA" id="ARBA00022741"/>
    </source>
</evidence>
<keyword evidence="8" id="KW-0812">Transmembrane</keyword>
<keyword evidence="5" id="KW-0067">ATP-binding</keyword>